<feature type="domain" description="Helix-hairpin-helix DNA-binding motif class 1" evidence="1">
    <location>
        <begin position="93"/>
        <end position="112"/>
    </location>
</feature>
<dbReference type="SMART" id="SM00278">
    <property type="entry name" value="HhH1"/>
    <property type="match status" value="2"/>
</dbReference>
<organism evidence="2 3">
    <name type="scientific">Desulfolithobacter dissulfuricans</name>
    <dbReference type="NCBI Taxonomy" id="2795293"/>
    <lineage>
        <taxon>Bacteria</taxon>
        <taxon>Pseudomonadati</taxon>
        <taxon>Thermodesulfobacteriota</taxon>
        <taxon>Desulfobulbia</taxon>
        <taxon>Desulfobulbales</taxon>
        <taxon>Desulfobulbaceae</taxon>
        <taxon>Desulfolithobacter</taxon>
    </lineage>
</organism>
<dbReference type="GO" id="GO:0003677">
    <property type="term" value="F:DNA binding"/>
    <property type="evidence" value="ECO:0007669"/>
    <property type="project" value="InterPro"/>
</dbReference>
<keyword evidence="3" id="KW-1185">Reference proteome</keyword>
<dbReference type="InterPro" id="IPR038476">
    <property type="entry name" value="UvrC_RNase_H_dom_sf"/>
</dbReference>
<dbReference type="PANTHER" id="PTHR30562:SF1">
    <property type="entry name" value="UVRABC SYSTEM PROTEIN C"/>
    <property type="match status" value="1"/>
</dbReference>
<dbReference type="PANTHER" id="PTHR30562">
    <property type="entry name" value="UVRC/OXIDOREDUCTASE"/>
    <property type="match status" value="1"/>
</dbReference>
<protein>
    <recommendedName>
        <fullName evidence="1">Helix-hairpin-helix DNA-binding motif class 1 domain-containing protein</fullName>
    </recommendedName>
</protein>
<name>A0A915U1M9_9BACT</name>
<gene>
    <name evidence="2" type="ORF">GF1_18350</name>
</gene>
<dbReference type="SUPFAM" id="SSF47781">
    <property type="entry name" value="RuvA domain 2-like"/>
    <property type="match status" value="1"/>
</dbReference>
<dbReference type="Gene3D" id="3.30.420.340">
    <property type="entry name" value="UvrC, RNAse H endonuclease domain"/>
    <property type="match status" value="1"/>
</dbReference>
<evidence type="ECO:0000313" key="3">
    <source>
        <dbReference type="Proteomes" id="UP001063350"/>
    </source>
</evidence>
<dbReference type="GO" id="GO:0009380">
    <property type="term" value="C:excinuclease repair complex"/>
    <property type="evidence" value="ECO:0007669"/>
    <property type="project" value="TreeGrafter"/>
</dbReference>
<evidence type="ECO:0000259" key="1">
    <source>
        <dbReference type="SMART" id="SM00278"/>
    </source>
</evidence>
<proteinExistence type="predicted"/>
<sequence>MAIAKEKEEEGEKLFLPGRKNPVILPPHSPALLYLMRIRDESHRFGITFHRRLRNAHTLHSVLDEIPGIGPARKKLLLETFGSYRRLCQATPDELAALPGIGPVLAAILHSRLQDNRNTE</sequence>
<dbReference type="Gene3D" id="1.10.150.20">
    <property type="entry name" value="5' to 3' exonuclease, C-terminal subdomain"/>
    <property type="match status" value="1"/>
</dbReference>
<dbReference type="AlphaFoldDB" id="A0A915U1M9"/>
<dbReference type="InterPro" id="IPR003583">
    <property type="entry name" value="Hlx-hairpin-Hlx_DNA-bd_motif"/>
</dbReference>
<dbReference type="Pfam" id="PF08459">
    <property type="entry name" value="UvrC_RNaseH_dom"/>
    <property type="match status" value="1"/>
</dbReference>
<dbReference type="EMBL" id="AP024233">
    <property type="protein sequence ID" value="BCO09459.1"/>
    <property type="molecule type" value="Genomic_DNA"/>
</dbReference>
<dbReference type="InterPro" id="IPR001162">
    <property type="entry name" value="UvrC_RNase_H_dom"/>
</dbReference>
<feature type="domain" description="Helix-hairpin-helix DNA-binding motif class 1" evidence="1">
    <location>
        <begin position="61"/>
        <end position="80"/>
    </location>
</feature>
<dbReference type="Pfam" id="PF14520">
    <property type="entry name" value="HHH_5"/>
    <property type="match status" value="1"/>
</dbReference>
<dbReference type="InterPro" id="IPR050066">
    <property type="entry name" value="UvrABC_protein_C"/>
</dbReference>
<dbReference type="InterPro" id="IPR010994">
    <property type="entry name" value="RuvA_2-like"/>
</dbReference>
<dbReference type="GO" id="GO:0009381">
    <property type="term" value="F:excinuclease ABC activity"/>
    <property type="evidence" value="ECO:0007669"/>
    <property type="project" value="InterPro"/>
</dbReference>
<evidence type="ECO:0000313" key="2">
    <source>
        <dbReference type="EMBL" id="BCO09459.1"/>
    </source>
</evidence>
<dbReference type="KEGG" id="ddu:GF1_18350"/>
<dbReference type="Proteomes" id="UP001063350">
    <property type="component" value="Chromosome"/>
</dbReference>
<dbReference type="GO" id="GO:0006281">
    <property type="term" value="P:DNA repair"/>
    <property type="evidence" value="ECO:0007669"/>
    <property type="project" value="InterPro"/>
</dbReference>
<accession>A0A915U1M9</accession>
<reference evidence="2" key="1">
    <citation type="submission" date="2020-12" db="EMBL/GenBank/DDBJ databases">
        <title>Desulfobium dissulfuricans gen. nov., sp. nov., a novel mesophilic, sulfate-reducing bacterium isolated from a deep-sea hydrothermal vent.</title>
        <authorList>
            <person name="Hashimoto Y."/>
            <person name="Tame A."/>
            <person name="Sawayama S."/>
            <person name="Miyazaki J."/>
            <person name="Takai K."/>
            <person name="Nakagawa S."/>
        </authorList>
    </citation>
    <scope>NUCLEOTIDE SEQUENCE</scope>
    <source>
        <strain evidence="2">GF1</strain>
    </source>
</reference>